<dbReference type="EMBL" id="JBHSEL010000125">
    <property type="protein sequence ID" value="MFC4626354.1"/>
    <property type="molecule type" value="Genomic_DNA"/>
</dbReference>
<evidence type="ECO:0000313" key="2">
    <source>
        <dbReference type="EMBL" id="MFC4626354.1"/>
    </source>
</evidence>
<sequence length="274" mass="29684">MEAITHTHHTCKSQAITADWRKRIRLCGLSLGAALGSAFFFSSPALAQDMPQKKAVIELYTSMGCKSCLAADAILAGLADQPDVLALSFHVSYWDYLGWRDTLAIPDSTDRQNDYKKAFATGAIYTPQAIVNGTEQFNGSDQKKYDAAMTAATLRVPVTVRETEKGRLTVDIGAGSKPSSPTFIKLFYFSKEAPVTIASGDNAGQKITYRNVVHDIVTVGMWDGKPITFDMPASEATRKNASGFAVLLQQVRDDRALGPILGANLYNLPVPASK</sequence>
<feature type="signal peptide" evidence="1">
    <location>
        <begin position="1"/>
        <end position="47"/>
    </location>
</feature>
<dbReference type="SUPFAM" id="SSF52833">
    <property type="entry name" value="Thioredoxin-like"/>
    <property type="match status" value="1"/>
</dbReference>
<dbReference type="RefSeq" id="WP_374831015.1">
    <property type="nucleotide sequence ID" value="NZ_JBHEEZ010000006.1"/>
</dbReference>
<proteinExistence type="predicted"/>
<comment type="caution">
    <text evidence="2">The sequence shown here is derived from an EMBL/GenBank/DDBJ whole genome shotgun (WGS) entry which is preliminary data.</text>
</comment>
<dbReference type="PANTHER" id="PTHR36057">
    <property type="match status" value="1"/>
</dbReference>
<organism evidence="2 3">
    <name type="scientific">Daeguia caeni</name>
    <dbReference type="NCBI Taxonomy" id="439612"/>
    <lineage>
        <taxon>Bacteria</taxon>
        <taxon>Pseudomonadati</taxon>
        <taxon>Pseudomonadota</taxon>
        <taxon>Alphaproteobacteria</taxon>
        <taxon>Hyphomicrobiales</taxon>
        <taxon>Brucellaceae</taxon>
        <taxon>Daeguia</taxon>
    </lineage>
</organism>
<evidence type="ECO:0000256" key="1">
    <source>
        <dbReference type="SAM" id="SignalP"/>
    </source>
</evidence>
<keyword evidence="3" id="KW-1185">Reference proteome</keyword>
<name>A0ABV9H7L7_9HYPH</name>
<dbReference type="Pfam" id="PF06764">
    <property type="entry name" value="DUF1223"/>
    <property type="match status" value="1"/>
</dbReference>
<dbReference type="Proteomes" id="UP001596042">
    <property type="component" value="Unassembled WGS sequence"/>
</dbReference>
<protein>
    <submittedName>
        <fullName evidence="2">DUF1223 domain-containing protein</fullName>
    </submittedName>
</protein>
<gene>
    <name evidence="2" type="ORF">ACFO1V_14270</name>
</gene>
<evidence type="ECO:0000313" key="3">
    <source>
        <dbReference type="Proteomes" id="UP001596042"/>
    </source>
</evidence>
<dbReference type="InterPro" id="IPR010634">
    <property type="entry name" value="DUF1223"/>
</dbReference>
<keyword evidence="1" id="KW-0732">Signal</keyword>
<reference evidence="3" key="1">
    <citation type="journal article" date="2019" name="Int. J. Syst. Evol. Microbiol.">
        <title>The Global Catalogue of Microorganisms (GCM) 10K type strain sequencing project: providing services to taxonomists for standard genome sequencing and annotation.</title>
        <authorList>
            <consortium name="The Broad Institute Genomics Platform"/>
            <consortium name="The Broad Institute Genome Sequencing Center for Infectious Disease"/>
            <person name="Wu L."/>
            <person name="Ma J."/>
        </authorList>
    </citation>
    <scope>NUCLEOTIDE SEQUENCE [LARGE SCALE GENOMIC DNA]</scope>
    <source>
        <strain evidence="3">CGMCC 1.15731</strain>
    </source>
</reference>
<feature type="chain" id="PRO_5046045640" evidence="1">
    <location>
        <begin position="48"/>
        <end position="274"/>
    </location>
</feature>
<dbReference type="PANTHER" id="PTHR36057:SF1">
    <property type="entry name" value="LIPOPROTEIN LIPID ATTACHMENT SITE-LIKE PROTEIN, PUTATIVE (DUF1223)-RELATED"/>
    <property type="match status" value="1"/>
</dbReference>
<dbReference type="InterPro" id="IPR036249">
    <property type="entry name" value="Thioredoxin-like_sf"/>
</dbReference>
<accession>A0ABV9H7L7</accession>